<organism evidence="1 2">
    <name type="scientific">Ooceraea biroi</name>
    <name type="common">Clonal raider ant</name>
    <name type="synonym">Cerapachys biroi</name>
    <dbReference type="NCBI Taxonomy" id="2015173"/>
    <lineage>
        <taxon>Eukaryota</taxon>
        <taxon>Metazoa</taxon>
        <taxon>Ecdysozoa</taxon>
        <taxon>Arthropoda</taxon>
        <taxon>Hexapoda</taxon>
        <taxon>Insecta</taxon>
        <taxon>Pterygota</taxon>
        <taxon>Neoptera</taxon>
        <taxon>Endopterygota</taxon>
        <taxon>Hymenoptera</taxon>
        <taxon>Apocrita</taxon>
        <taxon>Aculeata</taxon>
        <taxon>Formicoidea</taxon>
        <taxon>Formicidae</taxon>
        <taxon>Dorylinae</taxon>
        <taxon>Ooceraea</taxon>
    </lineage>
</organism>
<dbReference type="AlphaFoldDB" id="A0A3L8D3K1"/>
<evidence type="ECO:0008006" key="3">
    <source>
        <dbReference type="Google" id="ProtNLM"/>
    </source>
</evidence>
<evidence type="ECO:0000313" key="2">
    <source>
        <dbReference type="Proteomes" id="UP000279307"/>
    </source>
</evidence>
<protein>
    <recommendedName>
        <fullName evidence="3">RNA-directed DNA polymerase from mobile element jockey</fullName>
    </recommendedName>
</protein>
<reference evidence="1 2" key="1">
    <citation type="journal article" date="2018" name="Genome Res.">
        <title>The genomic architecture and molecular evolution of ant odorant receptors.</title>
        <authorList>
            <person name="McKenzie S.K."/>
            <person name="Kronauer D.J.C."/>
        </authorList>
    </citation>
    <scope>NUCLEOTIDE SEQUENCE [LARGE SCALE GENOMIC DNA]</scope>
    <source>
        <strain evidence="1">Clonal line C1</strain>
    </source>
</reference>
<comment type="caution">
    <text evidence="1">The sequence shown here is derived from an EMBL/GenBank/DDBJ whole genome shotgun (WGS) entry which is preliminary data.</text>
</comment>
<proteinExistence type="predicted"/>
<accession>A0A3L8D3K1</accession>
<dbReference type="Proteomes" id="UP000279307">
    <property type="component" value="Chromosome 14"/>
</dbReference>
<evidence type="ECO:0000313" key="1">
    <source>
        <dbReference type="EMBL" id="RLU15085.1"/>
    </source>
</evidence>
<dbReference type="OrthoDB" id="7693421at2759"/>
<dbReference type="EMBL" id="QOIP01000014">
    <property type="protein sequence ID" value="RLU15085.1"/>
    <property type="molecule type" value="Genomic_DNA"/>
</dbReference>
<sequence>MLLGTARYLNGIATGPIPQIVVDGEVVPFTDSVVYLGLTITNTLAWDRQVSAVVSRVNSTLYQFKLCKDLLPESVRRSLVTTVIFSYIDYCCTAMSDITGMQNLRLQRAVNACVRFIVQRRLDDHITPFFAQLKWLKVDERRKYLMVTLIHSVILSSRPLTLVNELTWRSDVSVRCTRASGSLLEVPACRTEQYRRSFRCFAAELWNALPQELKSLDSASRFKGELYDLFLSKRS</sequence>
<name>A0A3L8D3K1_OOCBI</name>
<gene>
    <name evidence="1" type="ORF">DMN91_012972</name>
</gene>